<dbReference type="SUPFAM" id="SSF48008">
    <property type="entry name" value="GntR ligand-binding domain-like"/>
    <property type="match status" value="1"/>
</dbReference>
<evidence type="ECO:0000313" key="6">
    <source>
        <dbReference type="Proteomes" id="UP001156903"/>
    </source>
</evidence>
<dbReference type="Gene3D" id="1.10.10.10">
    <property type="entry name" value="Winged helix-like DNA-binding domain superfamily/Winged helix DNA-binding domain"/>
    <property type="match status" value="1"/>
</dbReference>
<dbReference type="SUPFAM" id="SSF46785">
    <property type="entry name" value="Winged helix' DNA-binding domain"/>
    <property type="match status" value="1"/>
</dbReference>
<dbReference type="CDD" id="cd07377">
    <property type="entry name" value="WHTH_GntR"/>
    <property type="match status" value="1"/>
</dbReference>
<dbReference type="InterPro" id="IPR036388">
    <property type="entry name" value="WH-like_DNA-bd_sf"/>
</dbReference>
<gene>
    <name evidence="5" type="ORF">GCM10007935_16000</name>
</gene>
<accession>A0ABQ6C1X1</accession>
<dbReference type="Pfam" id="PF07729">
    <property type="entry name" value="FCD"/>
    <property type="match status" value="1"/>
</dbReference>
<dbReference type="Gene3D" id="1.20.120.530">
    <property type="entry name" value="GntR ligand-binding domain-like"/>
    <property type="match status" value="1"/>
</dbReference>
<dbReference type="PANTHER" id="PTHR43537">
    <property type="entry name" value="TRANSCRIPTIONAL REGULATOR, GNTR FAMILY"/>
    <property type="match status" value="1"/>
</dbReference>
<evidence type="ECO:0000256" key="1">
    <source>
        <dbReference type="ARBA" id="ARBA00023015"/>
    </source>
</evidence>
<dbReference type="InterPro" id="IPR000524">
    <property type="entry name" value="Tscrpt_reg_HTH_GntR"/>
</dbReference>
<keyword evidence="1" id="KW-0805">Transcription regulation</keyword>
<sequence length="225" mass="25314">MRLDTDLHRVANAHQLSAVQEAYAFIDNRIRSGVYAAGQRLVADDIAAELSMSRMPVREAFRRLAGDGVIMLRANRGAIVTSLGEQDVREVFEMRAALEGLAAGNAVARIKPSQMRDLELLLERMEEANLEHQTWVTRHREFHEYLTDLAGMPRVSRQIAVLHTVIEPYMRVWVSREVNSMQSKACHEHILEALRTGEREAVEQALRTHVLSTIPPFAGCLPPGV</sequence>
<reference evidence="6" key="1">
    <citation type="journal article" date="2019" name="Int. J. Syst. Evol. Microbiol.">
        <title>The Global Catalogue of Microorganisms (GCM) 10K type strain sequencing project: providing services to taxonomists for standard genome sequencing and annotation.</title>
        <authorList>
            <consortium name="The Broad Institute Genomics Platform"/>
            <consortium name="The Broad Institute Genome Sequencing Center for Infectious Disease"/>
            <person name="Wu L."/>
            <person name="Ma J."/>
        </authorList>
    </citation>
    <scope>NUCLEOTIDE SEQUENCE [LARGE SCALE GENOMIC DNA]</scope>
    <source>
        <strain evidence="6">NBRC 109341</strain>
    </source>
</reference>
<evidence type="ECO:0000256" key="2">
    <source>
        <dbReference type="ARBA" id="ARBA00023125"/>
    </source>
</evidence>
<dbReference type="InterPro" id="IPR036390">
    <property type="entry name" value="WH_DNA-bd_sf"/>
</dbReference>
<name>A0ABQ6C1X1_9BURK</name>
<comment type="caution">
    <text evidence="5">The sequence shown here is derived from an EMBL/GenBank/DDBJ whole genome shotgun (WGS) entry which is preliminary data.</text>
</comment>
<dbReference type="SMART" id="SM00345">
    <property type="entry name" value="HTH_GNTR"/>
    <property type="match status" value="1"/>
</dbReference>
<evidence type="ECO:0000259" key="4">
    <source>
        <dbReference type="PROSITE" id="PS50949"/>
    </source>
</evidence>
<feature type="domain" description="HTH gntR-type" evidence="4">
    <location>
        <begin position="16"/>
        <end position="83"/>
    </location>
</feature>
<keyword evidence="6" id="KW-1185">Reference proteome</keyword>
<evidence type="ECO:0000313" key="5">
    <source>
        <dbReference type="EMBL" id="GLS14169.1"/>
    </source>
</evidence>
<dbReference type="InterPro" id="IPR011711">
    <property type="entry name" value="GntR_C"/>
</dbReference>
<keyword evidence="3" id="KW-0804">Transcription</keyword>
<dbReference type="Pfam" id="PF00392">
    <property type="entry name" value="GntR"/>
    <property type="match status" value="1"/>
</dbReference>
<keyword evidence="2" id="KW-0238">DNA-binding</keyword>
<dbReference type="PANTHER" id="PTHR43537:SF24">
    <property type="entry name" value="GLUCONATE OPERON TRANSCRIPTIONAL REPRESSOR"/>
    <property type="match status" value="1"/>
</dbReference>
<dbReference type="SMART" id="SM00895">
    <property type="entry name" value="FCD"/>
    <property type="match status" value="1"/>
</dbReference>
<dbReference type="EMBL" id="BSPB01000009">
    <property type="protein sequence ID" value="GLS14169.1"/>
    <property type="molecule type" value="Genomic_DNA"/>
</dbReference>
<dbReference type="Proteomes" id="UP001156903">
    <property type="component" value="Unassembled WGS sequence"/>
</dbReference>
<organism evidence="5 6">
    <name type="scientific">Hydrogenophaga electricum</name>
    <dbReference type="NCBI Taxonomy" id="1230953"/>
    <lineage>
        <taxon>Bacteria</taxon>
        <taxon>Pseudomonadati</taxon>
        <taxon>Pseudomonadota</taxon>
        <taxon>Betaproteobacteria</taxon>
        <taxon>Burkholderiales</taxon>
        <taxon>Comamonadaceae</taxon>
        <taxon>Hydrogenophaga</taxon>
    </lineage>
</organism>
<evidence type="ECO:0000256" key="3">
    <source>
        <dbReference type="ARBA" id="ARBA00023163"/>
    </source>
</evidence>
<protein>
    <submittedName>
        <fullName evidence="5">GntR family transcriptional regulator</fullName>
    </submittedName>
</protein>
<dbReference type="PROSITE" id="PS50949">
    <property type="entry name" value="HTH_GNTR"/>
    <property type="match status" value="1"/>
</dbReference>
<dbReference type="InterPro" id="IPR008920">
    <property type="entry name" value="TF_FadR/GntR_C"/>
</dbReference>
<proteinExistence type="predicted"/>